<proteinExistence type="predicted"/>
<keyword evidence="1" id="KW-0812">Transmembrane</keyword>
<sequence>MLDMPNCVFAFIYIYILMSYIRWYIPALLKSRKTAFGLIIFGVTFGYAYQWVLTKIALTDWWLFHTRNATSLAISLGLIILAINRPETHSRIVNKLASATLGVFLIQISSLGAQYSLLTKNASLGEGVRLFVLNFLLALIFFIACLTFDLLRQLFFAFTVDKIEGKLFEWFYRNMRKFAISYSARHFDSTRALN</sequence>
<protein>
    <submittedName>
        <fullName evidence="2">Uncharacterized protein</fullName>
    </submittedName>
</protein>
<evidence type="ECO:0000313" key="3">
    <source>
        <dbReference type="Proteomes" id="UP001321748"/>
    </source>
</evidence>
<reference evidence="2 3" key="1">
    <citation type="journal article" date="2023" name="Microbiol. Spectr.">
        <title>Symbiosis of Carpenter Bees with Uncharacterized Lactic Acid Bacteria Showing NAD Auxotrophy.</title>
        <authorList>
            <person name="Kawasaki S."/>
            <person name="Ozawa K."/>
            <person name="Mori T."/>
            <person name="Yamamoto A."/>
            <person name="Ito M."/>
            <person name="Ohkuma M."/>
            <person name="Sakamoto M."/>
            <person name="Matsutani M."/>
        </authorList>
    </citation>
    <scope>NUCLEOTIDE SEQUENCE [LARGE SCALE GENOMIC DNA]</scope>
    <source>
        <strain evidence="2 3">KimH</strain>
    </source>
</reference>
<keyword evidence="3" id="KW-1185">Reference proteome</keyword>
<feature type="transmembrane region" description="Helical" evidence="1">
    <location>
        <begin position="35"/>
        <end position="52"/>
    </location>
</feature>
<keyword evidence="1" id="KW-1133">Transmembrane helix</keyword>
<feature type="transmembrane region" description="Helical" evidence="1">
    <location>
        <begin position="6"/>
        <end position="23"/>
    </location>
</feature>
<feature type="transmembrane region" description="Helical" evidence="1">
    <location>
        <begin position="64"/>
        <end position="84"/>
    </location>
</feature>
<dbReference type="EMBL" id="AP026800">
    <property type="protein sequence ID" value="BDR55399.1"/>
    <property type="molecule type" value="Genomic_DNA"/>
</dbReference>
<accession>A0ABN6SH99</accession>
<evidence type="ECO:0000313" key="2">
    <source>
        <dbReference type="EMBL" id="BDR55399.1"/>
    </source>
</evidence>
<keyword evidence="1" id="KW-0472">Membrane</keyword>
<feature type="transmembrane region" description="Helical" evidence="1">
    <location>
        <begin position="130"/>
        <end position="151"/>
    </location>
</feature>
<gene>
    <name evidence="2" type="ORF">KIMH_15100</name>
</gene>
<organism evidence="2 3">
    <name type="scientific">Bombiscardovia apis</name>
    <dbReference type="NCBI Taxonomy" id="2932182"/>
    <lineage>
        <taxon>Bacteria</taxon>
        <taxon>Bacillati</taxon>
        <taxon>Actinomycetota</taxon>
        <taxon>Actinomycetes</taxon>
        <taxon>Bifidobacteriales</taxon>
        <taxon>Bifidobacteriaceae</taxon>
        <taxon>Bombiscardovia</taxon>
    </lineage>
</organism>
<evidence type="ECO:0000256" key="1">
    <source>
        <dbReference type="SAM" id="Phobius"/>
    </source>
</evidence>
<dbReference type="Proteomes" id="UP001321748">
    <property type="component" value="Chromosome"/>
</dbReference>
<feature type="transmembrane region" description="Helical" evidence="1">
    <location>
        <begin position="96"/>
        <end position="118"/>
    </location>
</feature>
<name>A0ABN6SH99_9BIFI</name>